<dbReference type="AlphaFoldDB" id="A0A9Q9JAJ6"/>
<gene>
    <name evidence="2" type="ORF">N2J37_25845</name>
</gene>
<feature type="transmembrane region" description="Helical" evidence="1">
    <location>
        <begin position="49"/>
        <end position="67"/>
    </location>
</feature>
<dbReference type="EMBL" id="CP104450">
    <property type="protein sequence ID" value="UXE37877.1"/>
    <property type="molecule type" value="Genomic_DNA"/>
</dbReference>
<dbReference type="RefSeq" id="WP_128319226.1">
    <property type="nucleotide sequence ID" value="NZ_ABIKMM020000007.1"/>
</dbReference>
<sequence>MTQKAPSQQQDDAWTVIFNGLVEAVKMMFSSIFSHLAKIAIHLRIQTQRIGSVKCVTVIAAMGIMLIA</sequence>
<proteinExistence type="predicted"/>
<keyword evidence="1" id="KW-0472">Membrane</keyword>
<organism evidence="2 3">
    <name type="scientific">Raoultella ornithinolytica</name>
    <name type="common">Klebsiella ornithinolytica</name>
    <dbReference type="NCBI Taxonomy" id="54291"/>
    <lineage>
        <taxon>Bacteria</taxon>
        <taxon>Pseudomonadati</taxon>
        <taxon>Pseudomonadota</taxon>
        <taxon>Gammaproteobacteria</taxon>
        <taxon>Enterobacterales</taxon>
        <taxon>Enterobacteriaceae</taxon>
        <taxon>Klebsiella/Raoultella group</taxon>
        <taxon>Raoultella</taxon>
    </lineage>
</organism>
<name>A0A9Q9JAJ6_RAOOR</name>
<reference evidence="2" key="1">
    <citation type="submission" date="2022-09" db="EMBL/GenBank/DDBJ databases">
        <title>Multidrug resistance Raoultella ornithinolytica Strain MQB_Silv_108.</title>
        <authorList>
            <person name="Quintela-Baluja M."/>
        </authorList>
    </citation>
    <scope>NUCLEOTIDE SEQUENCE</scope>
    <source>
        <strain evidence="2">MQB_Silv_108</strain>
    </source>
</reference>
<evidence type="ECO:0000313" key="3">
    <source>
        <dbReference type="Proteomes" id="UP001064206"/>
    </source>
</evidence>
<evidence type="ECO:0000256" key="1">
    <source>
        <dbReference type="SAM" id="Phobius"/>
    </source>
</evidence>
<accession>A0A9Q9JAJ6</accession>
<feature type="transmembrane region" description="Helical" evidence="1">
    <location>
        <begin position="16"/>
        <end position="37"/>
    </location>
</feature>
<keyword evidence="1" id="KW-1133">Transmembrane helix</keyword>
<evidence type="ECO:0000313" key="2">
    <source>
        <dbReference type="EMBL" id="UXE37877.1"/>
    </source>
</evidence>
<protein>
    <submittedName>
        <fullName evidence="2">Uncharacterized protein</fullName>
    </submittedName>
</protein>
<keyword evidence="1" id="KW-0812">Transmembrane</keyword>
<dbReference type="Proteomes" id="UP001064206">
    <property type="component" value="Chromosome"/>
</dbReference>